<keyword evidence="3" id="KW-0997">Cell inner membrane</keyword>
<dbReference type="GO" id="GO:0016746">
    <property type="term" value="F:acyltransferase activity"/>
    <property type="evidence" value="ECO:0007669"/>
    <property type="project" value="UniProtKB-KW"/>
</dbReference>
<evidence type="ECO:0000313" key="8">
    <source>
        <dbReference type="EMBL" id="EFG27123.1"/>
    </source>
</evidence>
<dbReference type="NCBIfam" id="NF005919">
    <property type="entry name" value="PRK07920.1"/>
    <property type="match status" value="1"/>
</dbReference>
<dbReference type="EMBL" id="ADCX01000004">
    <property type="protein sequence ID" value="EFG27123.1"/>
    <property type="molecule type" value="Genomic_DNA"/>
</dbReference>
<evidence type="ECO:0000256" key="4">
    <source>
        <dbReference type="ARBA" id="ARBA00022679"/>
    </source>
</evidence>
<comment type="subcellular location">
    <subcellularLocation>
        <location evidence="1">Cell inner membrane</location>
    </subcellularLocation>
</comment>
<dbReference type="AlphaFoldDB" id="W5IJR4"/>
<dbReference type="GO" id="GO:0009247">
    <property type="term" value="P:glycolipid biosynthetic process"/>
    <property type="evidence" value="ECO:0007669"/>
    <property type="project" value="UniProtKB-ARBA"/>
</dbReference>
<dbReference type="Pfam" id="PF03279">
    <property type="entry name" value="Lip_A_acyltrans"/>
    <property type="match status" value="1"/>
</dbReference>
<organism evidence="8 9">
    <name type="scientific">Scardovia inopinata F0304</name>
    <dbReference type="NCBI Taxonomy" id="641146"/>
    <lineage>
        <taxon>Bacteria</taxon>
        <taxon>Bacillati</taxon>
        <taxon>Actinomycetota</taxon>
        <taxon>Actinomycetes</taxon>
        <taxon>Bifidobacteriales</taxon>
        <taxon>Bifidobacteriaceae</taxon>
        <taxon>Scardovia</taxon>
    </lineage>
</organism>
<keyword evidence="2" id="KW-1003">Cell membrane</keyword>
<sequence>MQDKFLVFIARHSRFLPLCLVRAVFALIAWTVWFLHLPSIRQLEKNLSRVQQSAHKPSDYKSLRRLSLAGMQSYCAYFAEAMTLPSRSASQIDASMRIAGPYAHELMRQRTMSAIPGALGHMGNWDYAALWSKNHVTPVTTVAEKLKNKDLLSTFIAIRQQLGITLFTTGDTHILHKLEEIMQEKHVLVPLLADRDLSHHGLFVSFCNSTIRVAQGPAALAYDLNLPLYVIAIYRERLKGHRRKKAGSSYGYVLDICGCIEPQSWKKLDREGALQSISQEWISCLESAIQAHPQDWHMLQPLFLEDLDQSRLH</sequence>
<evidence type="ECO:0000256" key="1">
    <source>
        <dbReference type="ARBA" id="ARBA00004533"/>
    </source>
</evidence>
<keyword evidence="9" id="KW-1185">Reference proteome</keyword>
<evidence type="ECO:0000256" key="6">
    <source>
        <dbReference type="ARBA" id="ARBA00023315"/>
    </source>
</evidence>
<evidence type="ECO:0000256" key="3">
    <source>
        <dbReference type="ARBA" id="ARBA00022519"/>
    </source>
</evidence>
<evidence type="ECO:0000256" key="5">
    <source>
        <dbReference type="ARBA" id="ARBA00023136"/>
    </source>
</evidence>
<evidence type="ECO:0008006" key="10">
    <source>
        <dbReference type="Google" id="ProtNLM"/>
    </source>
</evidence>
<dbReference type="PANTHER" id="PTHR30606">
    <property type="entry name" value="LIPID A BIOSYNTHESIS LAUROYL ACYLTRANSFERASE"/>
    <property type="match status" value="1"/>
</dbReference>
<dbReference type="InterPro" id="IPR004960">
    <property type="entry name" value="LipA_acyltrans"/>
</dbReference>
<feature type="transmembrane region" description="Helical" evidence="7">
    <location>
        <begin position="15"/>
        <end position="35"/>
    </location>
</feature>
<dbReference type="eggNOG" id="COG1560">
    <property type="taxonomic scope" value="Bacteria"/>
</dbReference>
<keyword evidence="6" id="KW-0012">Acyltransferase</keyword>
<dbReference type="Proteomes" id="UP000005777">
    <property type="component" value="Unassembled WGS sequence"/>
</dbReference>
<accession>W5IJR4</accession>
<keyword evidence="7" id="KW-1133">Transmembrane helix</keyword>
<dbReference type="HOGENOM" id="CLU_049421_3_0_11"/>
<reference evidence="8 9" key="1">
    <citation type="submission" date="2012-01" db="EMBL/GenBank/DDBJ databases">
        <title>The Genome Sequence of Scardovia inopinata F0304.</title>
        <authorList>
            <consortium name="The Broad Institute Genome Sequencing Platform"/>
            <person name="Ward D."/>
            <person name="Earl A."/>
            <person name="Feldgarden M."/>
            <person name="Gevers D."/>
            <person name="Young S."/>
            <person name="Zeng Q."/>
            <person name="Koehrsen M."/>
            <person name="Alvarado L."/>
            <person name="Berlin A.M."/>
            <person name="Borenstein D."/>
            <person name="Chapman S.B."/>
            <person name="Chen Z."/>
            <person name="Engels R."/>
            <person name="Freedman E."/>
            <person name="Gellesch M."/>
            <person name="Goldberg J."/>
            <person name="Griggs A."/>
            <person name="Gujja S."/>
            <person name="Heilman E.R."/>
            <person name="Heiman D.I."/>
            <person name="Hepburn T.A."/>
            <person name="Howarth C."/>
            <person name="Jen D."/>
            <person name="Larson L."/>
            <person name="Mehta T."/>
            <person name="Park D."/>
            <person name="Pearson M."/>
            <person name="Richards J."/>
            <person name="Roberts A."/>
            <person name="Saif S."/>
            <person name="Shea T.D."/>
            <person name="Shenoy N."/>
            <person name="Sisk P."/>
            <person name="Stolte C."/>
            <person name="Sykes S.N."/>
            <person name="Walk T."/>
            <person name="White J."/>
            <person name="Yandava C."/>
            <person name="Izard J."/>
            <person name="Baranova O.V."/>
            <person name="Blanton J.M."/>
            <person name="Tanner A.C."/>
            <person name="Dewhirst F."/>
            <person name="Haas B."/>
            <person name="Nusbaum C."/>
            <person name="Birren B."/>
        </authorList>
    </citation>
    <scope>NUCLEOTIDE SEQUENCE [LARGE SCALE GENOMIC DNA]</scope>
    <source>
        <strain evidence="8 9">F0304</strain>
    </source>
</reference>
<dbReference type="PANTHER" id="PTHR30606:SF10">
    <property type="entry name" value="PHOSPHATIDYLINOSITOL MANNOSIDE ACYLTRANSFERASE"/>
    <property type="match status" value="1"/>
</dbReference>
<keyword evidence="5 7" id="KW-0472">Membrane</keyword>
<dbReference type="RefSeq" id="WP_006293122.1">
    <property type="nucleotide sequence ID" value="NZ_GG770225.1"/>
</dbReference>
<evidence type="ECO:0000313" key="9">
    <source>
        <dbReference type="Proteomes" id="UP000005777"/>
    </source>
</evidence>
<protein>
    <recommendedName>
        <fullName evidence="10">Lipid A biosynthesis lauroyl acyltransferase</fullName>
    </recommendedName>
</protein>
<keyword evidence="7" id="KW-0812">Transmembrane</keyword>
<keyword evidence="4" id="KW-0808">Transferase</keyword>
<gene>
    <name evidence="8" type="ORF">HMPREF9020_00759</name>
</gene>
<comment type="caution">
    <text evidence="8">The sequence shown here is derived from an EMBL/GenBank/DDBJ whole genome shotgun (WGS) entry which is preliminary data.</text>
</comment>
<evidence type="ECO:0000256" key="7">
    <source>
        <dbReference type="SAM" id="Phobius"/>
    </source>
</evidence>
<evidence type="ECO:0000256" key="2">
    <source>
        <dbReference type="ARBA" id="ARBA00022475"/>
    </source>
</evidence>
<name>W5IJR4_SCAIO</name>
<dbReference type="GO" id="GO:0005886">
    <property type="term" value="C:plasma membrane"/>
    <property type="evidence" value="ECO:0007669"/>
    <property type="project" value="UniProtKB-SubCell"/>
</dbReference>
<proteinExistence type="predicted"/>